<organism evidence="2 3">
    <name type="scientific">Bondarzewia mesenterica</name>
    <dbReference type="NCBI Taxonomy" id="1095465"/>
    <lineage>
        <taxon>Eukaryota</taxon>
        <taxon>Fungi</taxon>
        <taxon>Dikarya</taxon>
        <taxon>Basidiomycota</taxon>
        <taxon>Agaricomycotina</taxon>
        <taxon>Agaricomycetes</taxon>
        <taxon>Russulales</taxon>
        <taxon>Bondarzewiaceae</taxon>
        <taxon>Bondarzewia</taxon>
    </lineage>
</organism>
<gene>
    <name evidence="2" type="ORF">EW146_g8576</name>
</gene>
<feature type="compositionally biased region" description="Basic residues" evidence="1">
    <location>
        <begin position="264"/>
        <end position="273"/>
    </location>
</feature>
<dbReference type="EMBL" id="SGPL01000607">
    <property type="protein sequence ID" value="THH09812.1"/>
    <property type="molecule type" value="Genomic_DNA"/>
</dbReference>
<evidence type="ECO:0000313" key="3">
    <source>
        <dbReference type="Proteomes" id="UP000310158"/>
    </source>
</evidence>
<name>A0A4S4LDB5_9AGAM</name>
<evidence type="ECO:0000313" key="2">
    <source>
        <dbReference type="EMBL" id="THH09812.1"/>
    </source>
</evidence>
<sequence>MAEQNAETCLITGEKAGIRPYHLLPWRHWTNHPRLSRLEWSWGLKYDTIELDGSQNTVFLRLDLWELFASGKLVLMPSLDIIEKLWTRWEKLDLQSEFIPPIDEIYDGKDRFEYRLLPLVADIPAITCPSDDSGKIAAAVYSYPFENMPVVISCVKPHFVVQAAGEILDQMAWFGKRAVGLAVSRIYGTSLMSAMDAMDTIRQSYVSWGGQSPPNQFACHARITCPCIFDGIPDEPLRSPSPQPAPGPINRISRSRSPAPYPHVSRHRGKRCHDKIPPNLPLFRYTIDPSRSNPPRLRSNDPGLEGSREQPVLSDFPVFGTLLTINSYEEEAPPDVDRWVDVCAQNAKSYGWESTVVNDKDVRDYN</sequence>
<evidence type="ECO:0008006" key="4">
    <source>
        <dbReference type="Google" id="ProtNLM"/>
    </source>
</evidence>
<reference evidence="2 3" key="1">
    <citation type="submission" date="2019-02" db="EMBL/GenBank/DDBJ databases">
        <title>Genome sequencing of the rare red list fungi Bondarzewia mesenterica.</title>
        <authorList>
            <person name="Buettner E."/>
            <person name="Kellner H."/>
        </authorList>
    </citation>
    <scope>NUCLEOTIDE SEQUENCE [LARGE SCALE GENOMIC DNA]</scope>
    <source>
        <strain evidence="2 3">DSM 108281</strain>
    </source>
</reference>
<feature type="region of interest" description="Disordered" evidence="1">
    <location>
        <begin position="236"/>
        <end position="311"/>
    </location>
</feature>
<comment type="caution">
    <text evidence="2">The sequence shown here is derived from an EMBL/GenBank/DDBJ whole genome shotgun (WGS) entry which is preliminary data.</text>
</comment>
<dbReference type="OrthoDB" id="3133596at2759"/>
<proteinExistence type="predicted"/>
<dbReference type="Proteomes" id="UP000310158">
    <property type="component" value="Unassembled WGS sequence"/>
</dbReference>
<keyword evidence="3" id="KW-1185">Reference proteome</keyword>
<dbReference type="AlphaFoldDB" id="A0A4S4LDB5"/>
<accession>A0A4S4LDB5</accession>
<protein>
    <recommendedName>
        <fullName evidence="4">HNH nuclease domain-containing protein</fullName>
    </recommendedName>
</protein>
<evidence type="ECO:0000256" key="1">
    <source>
        <dbReference type="SAM" id="MobiDB-lite"/>
    </source>
</evidence>